<dbReference type="InterPro" id="IPR036388">
    <property type="entry name" value="WH-like_DNA-bd_sf"/>
</dbReference>
<dbReference type="Pfam" id="PF04542">
    <property type="entry name" value="Sigma70_r2"/>
    <property type="match status" value="1"/>
</dbReference>
<keyword evidence="9" id="KW-1185">Reference proteome</keyword>
<dbReference type="Gene3D" id="1.10.1740.10">
    <property type="match status" value="1"/>
</dbReference>
<organism evidence="8 9">
    <name type="scientific">Actinoalloteichus hymeniacidonis</name>
    <dbReference type="NCBI Taxonomy" id="340345"/>
    <lineage>
        <taxon>Bacteria</taxon>
        <taxon>Bacillati</taxon>
        <taxon>Actinomycetota</taxon>
        <taxon>Actinomycetes</taxon>
        <taxon>Pseudonocardiales</taxon>
        <taxon>Pseudonocardiaceae</taxon>
        <taxon>Actinoalloteichus</taxon>
    </lineage>
</organism>
<sequence length="331" mass="35746">MRGVSRVDDELALIFEQHRAHLTSVAYRLHGTRTDAEDAVQESWLRLISLDGPARAAIDDHRAWLTTVVGRICLDRMRSAVARRERYVGPWLPEPLVARPIGSTPAPDPLDQVVQADGMRTAALLVLQRLSPDQRVAFVLHDGFAVPFPEIAEVLGCSAAAARQHASRARRVMVAADPPPRVAPAEQQRLLTEFLAALAARDTEALTRVLHPEVAMHGDGGGKAKTTLRVVLGAPKVIRFLFGLLDLYGEAMTAGAVGVLVNGDVGVLVGTPPTGAEQAAAVGPARRTERAGTGRRSTEVEPRVAWLAVRDGRIEAIYDLANPDKLARILR</sequence>
<comment type="subunit">
    <text evidence="2">Interacts transiently with the RNA polymerase catalytic core formed by RpoA, RpoB, RpoC and RpoZ (2 alpha, 1 beta, 1 beta' and 1 omega subunit) to form the RNA polymerase holoenzyme that can initiate transcription.</text>
</comment>
<dbReference type="KEGG" id="ahm:TL08_21240"/>
<dbReference type="Gene3D" id="3.10.450.50">
    <property type="match status" value="1"/>
</dbReference>
<dbReference type="SUPFAM" id="SSF88659">
    <property type="entry name" value="Sigma3 and sigma4 domains of RNA polymerase sigma factors"/>
    <property type="match status" value="1"/>
</dbReference>
<evidence type="ECO:0000256" key="3">
    <source>
        <dbReference type="ARBA" id="ARBA00023015"/>
    </source>
</evidence>
<dbReference type="Pfam" id="PF08281">
    <property type="entry name" value="Sigma70_r4_2"/>
    <property type="match status" value="1"/>
</dbReference>
<dbReference type="InterPro" id="IPR013325">
    <property type="entry name" value="RNA_pol_sigma_r2"/>
</dbReference>
<dbReference type="InterPro" id="IPR007627">
    <property type="entry name" value="RNA_pol_sigma70_r2"/>
</dbReference>
<dbReference type="SUPFAM" id="SSF54427">
    <property type="entry name" value="NTF2-like"/>
    <property type="match status" value="1"/>
</dbReference>
<feature type="domain" description="RNA polymerase sigma-70 region 2" evidence="6">
    <location>
        <begin position="14"/>
        <end position="80"/>
    </location>
</feature>
<dbReference type="GO" id="GO:0003677">
    <property type="term" value="F:DNA binding"/>
    <property type="evidence" value="ECO:0007669"/>
    <property type="project" value="InterPro"/>
</dbReference>
<dbReference type="InterPro" id="IPR014284">
    <property type="entry name" value="RNA_pol_sigma-70_dom"/>
</dbReference>
<keyword evidence="3" id="KW-0805">Transcription regulation</keyword>
<dbReference type="GO" id="GO:0006352">
    <property type="term" value="P:DNA-templated transcription initiation"/>
    <property type="evidence" value="ECO:0007669"/>
    <property type="project" value="InterPro"/>
</dbReference>
<keyword evidence="5" id="KW-0804">Transcription</keyword>
<dbReference type="InterPro" id="IPR032710">
    <property type="entry name" value="NTF2-like_dom_sf"/>
</dbReference>
<name>A0AAC9HTD1_9PSEU</name>
<dbReference type="NCBIfam" id="TIGR02937">
    <property type="entry name" value="sigma70-ECF"/>
    <property type="match status" value="1"/>
</dbReference>
<dbReference type="InterPro" id="IPR013324">
    <property type="entry name" value="RNA_pol_sigma_r3/r4-like"/>
</dbReference>
<evidence type="ECO:0000259" key="7">
    <source>
        <dbReference type="Pfam" id="PF08281"/>
    </source>
</evidence>
<dbReference type="InterPro" id="IPR052704">
    <property type="entry name" value="ECF_Sigma-70_Domain"/>
</dbReference>
<reference evidence="9" key="1">
    <citation type="submission" date="2016-03" db="EMBL/GenBank/DDBJ databases">
        <title>Complete genome sequence of the type strain Actinoalloteichus hymeniacidonis DSM 45092.</title>
        <authorList>
            <person name="Schaffert L."/>
            <person name="Albersmeier A."/>
            <person name="Winkler A."/>
            <person name="Kalinowski J."/>
            <person name="Zotchev S."/>
            <person name="Ruckert C."/>
        </authorList>
    </citation>
    <scope>NUCLEOTIDE SEQUENCE [LARGE SCALE GENOMIC DNA]</scope>
    <source>
        <strain evidence="9">HPA177(T) (DSM 45092(T))</strain>
    </source>
</reference>
<evidence type="ECO:0000256" key="4">
    <source>
        <dbReference type="ARBA" id="ARBA00023082"/>
    </source>
</evidence>
<dbReference type="EMBL" id="CP014859">
    <property type="protein sequence ID" value="AOS65035.1"/>
    <property type="molecule type" value="Genomic_DNA"/>
</dbReference>
<dbReference type="RefSeq" id="WP_069851473.1">
    <property type="nucleotide sequence ID" value="NZ_CP014859.1"/>
</dbReference>
<comment type="similarity">
    <text evidence="1">Belongs to the sigma-70 factor family. ECF subfamily.</text>
</comment>
<evidence type="ECO:0000256" key="2">
    <source>
        <dbReference type="ARBA" id="ARBA00011344"/>
    </source>
</evidence>
<accession>A0AAC9HTD1</accession>
<evidence type="ECO:0000259" key="6">
    <source>
        <dbReference type="Pfam" id="PF04542"/>
    </source>
</evidence>
<keyword evidence="4" id="KW-0731">Sigma factor</keyword>
<gene>
    <name evidence="8" type="ORF">TL08_21240</name>
</gene>
<evidence type="ECO:0000313" key="8">
    <source>
        <dbReference type="EMBL" id="AOS65035.1"/>
    </source>
</evidence>
<evidence type="ECO:0000256" key="5">
    <source>
        <dbReference type="ARBA" id="ARBA00023163"/>
    </source>
</evidence>
<dbReference type="NCBIfam" id="NF007214">
    <property type="entry name" value="PRK09636.1"/>
    <property type="match status" value="1"/>
</dbReference>
<dbReference type="SUPFAM" id="SSF88946">
    <property type="entry name" value="Sigma2 domain of RNA polymerase sigma factors"/>
    <property type="match status" value="1"/>
</dbReference>
<dbReference type="Proteomes" id="UP000095210">
    <property type="component" value="Chromosome"/>
</dbReference>
<feature type="domain" description="RNA polymerase sigma factor 70 region 4 type 2" evidence="7">
    <location>
        <begin position="124"/>
        <end position="171"/>
    </location>
</feature>
<evidence type="ECO:0000256" key="1">
    <source>
        <dbReference type="ARBA" id="ARBA00010641"/>
    </source>
</evidence>
<protein>
    <submittedName>
        <fullName evidence="8">RNA polymerase sigma factor, sigma-70 family</fullName>
    </submittedName>
</protein>
<dbReference type="PANTHER" id="PTHR30173:SF36">
    <property type="entry name" value="ECF RNA POLYMERASE SIGMA FACTOR SIGJ"/>
    <property type="match status" value="1"/>
</dbReference>
<evidence type="ECO:0000313" key="9">
    <source>
        <dbReference type="Proteomes" id="UP000095210"/>
    </source>
</evidence>
<proteinExistence type="inferred from homology"/>
<dbReference type="PANTHER" id="PTHR30173">
    <property type="entry name" value="SIGMA 19 FACTOR"/>
    <property type="match status" value="1"/>
</dbReference>
<dbReference type="InterPro" id="IPR013249">
    <property type="entry name" value="RNA_pol_sigma70_r4_t2"/>
</dbReference>
<dbReference type="Gene3D" id="1.10.10.10">
    <property type="entry name" value="Winged helix-like DNA-binding domain superfamily/Winged helix DNA-binding domain"/>
    <property type="match status" value="1"/>
</dbReference>
<dbReference type="GO" id="GO:0016987">
    <property type="term" value="F:sigma factor activity"/>
    <property type="evidence" value="ECO:0007669"/>
    <property type="project" value="UniProtKB-KW"/>
</dbReference>
<dbReference type="AlphaFoldDB" id="A0AAC9HTD1"/>